<dbReference type="SUPFAM" id="SSF48403">
    <property type="entry name" value="Ankyrin repeat"/>
    <property type="match status" value="1"/>
</dbReference>
<dbReference type="Gene3D" id="1.25.40.20">
    <property type="entry name" value="Ankyrin repeat-containing domain"/>
    <property type="match status" value="1"/>
</dbReference>
<reference evidence="3" key="1">
    <citation type="submission" date="2023-01" db="EMBL/GenBank/DDBJ databases">
        <title>Genome assembly of the deep-sea coral Lophelia pertusa.</title>
        <authorList>
            <person name="Herrera S."/>
            <person name="Cordes E."/>
        </authorList>
    </citation>
    <scope>NUCLEOTIDE SEQUENCE</scope>
    <source>
        <strain evidence="3">USNM1676648</strain>
        <tissue evidence="3">Polyp</tissue>
    </source>
</reference>
<feature type="repeat" description="ANK" evidence="1">
    <location>
        <begin position="65"/>
        <end position="97"/>
    </location>
</feature>
<dbReference type="Pfam" id="PF12796">
    <property type="entry name" value="Ank_2"/>
    <property type="match status" value="1"/>
</dbReference>
<evidence type="ECO:0000259" key="2">
    <source>
        <dbReference type="Pfam" id="PF20231"/>
    </source>
</evidence>
<comment type="caution">
    <text evidence="3">The sequence shown here is derived from an EMBL/GenBank/DDBJ whole genome shotgun (WGS) entry which is preliminary data.</text>
</comment>
<accession>A0A9W9ZWG7</accession>
<dbReference type="OrthoDB" id="9995210at2759"/>
<proteinExistence type="predicted"/>
<dbReference type="PROSITE" id="PS50088">
    <property type="entry name" value="ANK_REPEAT"/>
    <property type="match status" value="1"/>
</dbReference>
<evidence type="ECO:0000313" key="3">
    <source>
        <dbReference type="EMBL" id="KAJ7388429.1"/>
    </source>
</evidence>
<feature type="domain" description="DUF6589" evidence="2">
    <location>
        <begin position="220"/>
        <end position="312"/>
    </location>
</feature>
<organism evidence="3 4">
    <name type="scientific">Desmophyllum pertusum</name>
    <dbReference type="NCBI Taxonomy" id="174260"/>
    <lineage>
        <taxon>Eukaryota</taxon>
        <taxon>Metazoa</taxon>
        <taxon>Cnidaria</taxon>
        <taxon>Anthozoa</taxon>
        <taxon>Hexacorallia</taxon>
        <taxon>Scleractinia</taxon>
        <taxon>Caryophylliina</taxon>
        <taxon>Caryophylliidae</taxon>
        <taxon>Desmophyllum</taxon>
    </lineage>
</organism>
<dbReference type="InterPro" id="IPR002110">
    <property type="entry name" value="Ankyrin_rpt"/>
</dbReference>
<dbReference type="PROSITE" id="PS50297">
    <property type="entry name" value="ANK_REP_REGION"/>
    <property type="match status" value="1"/>
</dbReference>
<sequence>MESDSDDENGTTIQQAKSRFAKCDKACTELYNNIADKLWQSKQNDSVERVIQDLRSLNLDVRDHLGRTLLHLAVEQGNYDLACCLLQVGCNPNAKEMCGATPLVIAVIKKNIQLAEIYEILNPQTSDSEDDDISAYDDSFKRGARASGGSAEPVTRWAGNPRICYRLSRRPRHLQNNQGVMGRASAYDWAGIIPDDLHTKGYLCEACFKEQGPGGFHYITNKNYFTETFAHVVNFLGKWPLAFRKLLQKNCGVNLSGNKGSAIELDAFVEAEIVQPLKTYVSGHTSVKMCERIMSSIDLFKAVRKAYSSKQGFDEHTTQRHSVPDSFPDQLKGTWFCLKNGFLNGIQSDELPDMYTLEGSGKPSGKVQKCFLNVKRRALKRLQRIQR</sequence>
<keyword evidence="1" id="KW-0040">ANK repeat</keyword>
<dbReference type="SMART" id="SM00248">
    <property type="entry name" value="ANK"/>
    <property type="match status" value="1"/>
</dbReference>
<dbReference type="Proteomes" id="UP001163046">
    <property type="component" value="Unassembled WGS sequence"/>
</dbReference>
<protein>
    <submittedName>
        <fullName evidence="3">SPT3 Dosage dependent suppressor of Ty-induced promoter mutations-like protein</fullName>
    </submittedName>
</protein>
<dbReference type="InterPro" id="IPR046496">
    <property type="entry name" value="DUF6589"/>
</dbReference>
<dbReference type="AlphaFoldDB" id="A0A9W9ZWG7"/>
<name>A0A9W9ZWG7_9CNID</name>
<dbReference type="InterPro" id="IPR036770">
    <property type="entry name" value="Ankyrin_rpt-contain_sf"/>
</dbReference>
<evidence type="ECO:0000256" key="1">
    <source>
        <dbReference type="PROSITE-ProRule" id="PRU00023"/>
    </source>
</evidence>
<evidence type="ECO:0000313" key="4">
    <source>
        <dbReference type="Proteomes" id="UP001163046"/>
    </source>
</evidence>
<keyword evidence="4" id="KW-1185">Reference proteome</keyword>
<dbReference type="Pfam" id="PF20231">
    <property type="entry name" value="DUF6589"/>
    <property type="match status" value="1"/>
</dbReference>
<gene>
    <name evidence="3" type="primary">SPT23</name>
    <name evidence="3" type="ORF">OS493_037654</name>
</gene>
<dbReference type="EMBL" id="MU825470">
    <property type="protein sequence ID" value="KAJ7388429.1"/>
    <property type="molecule type" value="Genomic_DNA"/>
</dbReference>